<dbReference type="Gene3D" id="4.10.240.10">
    <property type="entry name" value="Zn(2)-C6 fungal-type DNA-binding domain"/>
    <property type="match status" value="1"/>
</dbReference>
<dbReference type="GO" id="GO:0008270">
    <property type="term" value="F:zinc ion binding"/>
    <property type="evidence" value="ECO:0007669"/>
    <property type="project" value="InterPro"/>
</dbReference>
<proteinExistence type="predicted"/>
<evidence type="ECO:0000256" key="6">
    <source>
        <dbReference type="ARBA" id="ARBA00023242"/>
    </source>
</evidence>
<keyword evidence="9" id="KW-1185">Reference proteome</keyword>
<comment type="subcellular location">
    <subcellularLocation>
        <location evidence="1">Nucleus</location>
    </subcellularLocation>
</comment>
<comment type="caution">
    <text evidence="8">The sequence shown here is derived from an EMBL/GenBank/DDBJ whole genome shotgun (WGS) entry which is preliminary data.</text>
</comment>
<dbReference type="GO" id="GO:0003677">
    <property type="term" value="F:DNA binding"/>
    <property type="evidence" value="ECO:0007669"/>
    <property type="project" value="UniProtKB-KW"/>
</dbReference>
<dbReference type="Pfam" id="PF00172">
    <property type="entry name" value="Zn_clus"/>
    <property type="match status" value="1"/>
</dbReference>
<keyword evidence="6" id="KW-0539">Nucleus</keyword>
<evidence type="ECO:0000256" key="1">
    <source>
        <dbReference type="ARBA" id="ARBA00004123"/>
    </source>
</evidence>
<protein>
    <recommendedName>
        <fullName evidence="7">Zn(2)-C6 fungal-type domain-containing protein</fullName>
    </recommendedName>
</protein>
<dbReference type="CDD" id="cd12148">
    <property type="entry name" value="fungal_TF_MHR"/>
    <property type="match status" value="1"/>
</dbReference>
<dbReference type="SMART" id="SM00066">
    <property type="entry name" value="GAL4"/>
    <property type="match status" value="1"/>
</dbReference>
<dbReference type="PANTHER" id="PTHR47338:SF20">
    <property type="entry name" value="ZN(II)2CYS6 TRANSCRIPTION FACTOR (EUROFUNG)"/>
    <property type="match status" value="1"/>
</dbReference>
<dbReference type="PROSITE" id="PS50048">
    <property type="entry name" value="ZN2_CY6_FUNGAL_2"/>
    <property type="match status" value="1"/>
</dbReference>
<dbReference type="GO" id="GO:0005634">
    <property type="term" value="C:nucleus"/>
    <property type="evidence" value="ECO:0007669"/>
    <property type="project" value="UniProtKB-SubCell"/>
</dbReference>
<dbReference type="AlphaFoldDB" id="A0A232LSJ9"/>
<accession>A0A232LSJ9</accession>
<evidence type="ECO:0000313" key="9">
    <source>
        <dbReference type="Proteomes" id="UP000243515"/>
    </source>
</evidence>
<dbReference type="OrthoDB" id="3862662at2759"/>
<dbReference type="Proteomes" id="UP000243515">
    <property type="component" value="Unassembled WGS sequence"/>
</dbReference>
<name>A0A232LSJ9_9EURO</name>
<keyword evidence="4" id="KW-0238">DNA-binding</keyword>
<feature type="domain" description="Zn(2)-C6 fungal-type" evidence="7">
    <location>
        <begin position="22"/>
        <end position="52"/>
    </location>
</feature>
<dbReference type="InterPro" id="IPR001138">
    <property type="entry name" value="Zn2Cys6_DnaBD"/>
</dbReference>
<dbReference type="InterPro" id="IPR007219">
    <property type="entry name" value="XnlR_reg_dom"/>
</dbReference>
<keyword evidence="3" id="KW-0805">Transcription regulation</keyword>
<reference evidence="8 9" key="1">
    <citation type="journal article" date="2015" name="Environ. Microbiol.">
        <title>Metagenome sequence of Elaphomyces granulatus from sporocarp tissue reveals Ascomycota ectomycorrhizal fingerprints of genome expansion and a Proteobacteria-rich microbiome.</title>
        <authorList>
            <person name="Quandt C.A."/>
            <person name="Kohler A."/>
            <person name="Hesse C.N."/>
            <person name="Sharpton T.J."/>
            <person name="Martin F."/>
            <person name="Spatafora J.W."/>
        </authorList>
    </citation>
    <scope>NUCLEOTIDE SEQUENCE [LARGE SCALE GENOMIC DNA]</scope>
    <source>
        <strain evidence="8 9">OSC145934</strain>
    </source>
</reference>
<gene>
    <name evidence="8" type="ORF">Egran_05095</name>
</gene>
<dbReference type="PROSITE" id="PS00463">
    <property type="entry name" value="ZN2_CY6_FUNGAL_1"/>
    <property type="match status" value="1"/>
</dbReference>
<dbReference type="InterPro" id="IPR050815">
    <property type="entry name" value="TF_fung"/>
</dbReference>
<dbReference type="InterPro" id="IPR036864">
    <property type="entry name" value="Zn2-C6_fun-type_DNA-bd_sf"/>
</dbReference>
<evidence type="ECO:0000256" key="2">
    <source>
        <dbReference type="ARBA" id="ARBA00022723"/>
    </source>
</evidence>
<evidence type="ECO:0000313" key="8">
    <source>
        <dbReference type="EMBL" id="OXV07140.1"/>
    </source>
</evidence>
<dbReference type="GO" id="GO:0006351">
    <property type="term" value="P:DNA-templated transcription"/>
    <property type="evidence" value="ECO:0007669"/>
    <property type="project" value="InterPro"/>
</dbReference>
<dbReference type="EMBL" id="NPHW01005056">
    <property type="protein sequence ID" value="OXV07140.1"/>
    <property type="molecule type" value="Genomic_DNA"/>
</dbReference>
<dbReference type="GO" id="GO:0000981">
    <property type="term" value="F:DNA-binding transcription factor activity, RNA polymerase II-specific"/>
    <property type="evidence" value="ECO:0007669"/>
    <property type="project" value="InterPro"/>
</dbReference>
<evidence type="ECO:0000256" key="5">
    <source>
        <dbReference type="ARBA" id="ARBA00023163"/>
    </source>
</evidence>
<evidence type="ECO:0000259" key="7">
    <source>
        <dbReference type="PROSITE" id="PS50048"/>
    </source>
</evidence>
<keyword evidence="5" id="KW-0804">Transcription</keyword>
<dbReference type="Pfam" id="PF04082">
    <property type="entry name" value="Fungal_trans"/>
    <property type="match status" value="1"/>
</dbReference>
<dbReference type="PANTHER" id="PTHR47338">
    <property type="entry name" value="ZN(II)2CYS6 TRANSCRIPTION FACTOR (EUROFUNG)-RELATED"/>
    <property type="match status" value="1"/>
</dbReference>
<sequence>MDSDERPHSESIMSMPPRADNVCLYCRRRKKKCDKTLPSCLQCKKHNVECVYDDVEGVSTIDEFRQLRKRLRNVEGLMVPGTSKAANPGLALKQHPSSHAAQDSTLLGRLAVLNTDSSLSEEVHQLLQSKPGEVYGACQIFFQNVHRWMPIISQKLFYHRMTKFSKTGQTDFALVLLGILLLIYYPTRGTRPEQLYEIIRTRYWQHNASATASIETVQAGLLLACYEYGSGMIQACYGTTGLCARMGYWMGLHNQRLPSDLSKDSDTWLEAAERCNVWWGIFIRDRCINFETTAHNKPCAIGKGTPDYLPLESDALDPSFTSPNANETVGIFGRQAQACHLLDQMIYFRQRQATAGPLDDEKCQLDHDLRTLLRALIDQNDGSICEFCEASAIVIGQLIREVSALFHLHSKDAPAASLDYVDGSGPSTSTSAASSLALKTAARMVVDISRNFNHNLAKLNTITCPPTYCYVIHRAAMELISLHDSIDHAQWSQDLETLREASWNYSRRWQVGAHHLKSVDKAVTELLSEPPSTFSSFQPLRNDPCLLVLLDE</sequence>
<dbReference type="SUPFAM" id="SSF57701">
    <property type="entry name" value="Zn2/Cys6 DNA-binding domain"/>
    <property type="match status" value="1"/>
</dbReference>
<organism evidence="8 9">
    <name type="scientific">Elaphomyces granulatus</name>
    <dbReference type="NCBI Taxonomy" id="519963"/>
    <lineage>
        <taxon>Eukaryota</taxon>
        <taxon>Fungi</taxon>
        <taxon>Dikarya</taxon>
        <taxon>Ascomycota</taxon>
        <taxon>Pezizomycotina</taxon>
        <taxon>Eurotiomycetes</taxon>
        <taxon>Eurotiomycetidae</taxon>
        <taxon>Eurotiales</taxon>
        <taxon>Elaphomycetaceae</taxon>
        <taxon>Elaphomyces</taxon>
    </lineage>
</organism>
<evidence type="ECO:0000256" key="4">
    <source>
        <dbReference type="ARBA" id="ARBA00023125"/>
    </source>
</evidence>
<keyword evidence="2" id="KW-0479">Metal-binding</keyword>
<evidence type="ECO:0000256" key="3">
    <source>
        <dbReference type="ARBA" id="ARBA00023015"/>
    </source>
</evidence>
<dbReference type="CDD" id="cd00067">
    <property type="entry name" value="GAL4"/>
    <property type="match status" value="1"/>
</dbReference>